<dbReference type="Proteomes" id="UP001500399">
    <property type="component" value="Unassembled WGS sequence"/>
</dbReference>
<gene>
    <name evidence="5" type="ORF">GCM10008919_10030</name>
</gene>
<feature type="coiled-coil region" evidence="1">
    <location>
        <begin position="741"/>
        <end position="768"/>
    </location>
</feature>
<feature type="region of interest" description="Disordered" evidence="2">
    <location>
        <begin position="693"/>
        <end position="714"/>
    </location>
</feature>
<evidence type="ECO:0000313" key="5">
    <source>
        <dbReference type="EMBL" id="GAA0208692.1"/>
    </source>
</evidence>
<organism evidence="5 6">
    <name type="scientific">Selenomonas dianae</name>
    <dbReference type="NCBI Taxonomy" id="135079"/>
    <lineage>
        <taxon>Bacteria</taxon>
        <taxon>Bacillati</taxon>
        <taxon>Bacillota</taxon>
        <taxon>Negativicutes</taxon>
        <taxon>Selenomonadales</taxon>
        <taxon>Selenomonadaceae</taxon>
        <taxon>Selenomonas</taxon>
    </lineage>
</organism>
<feature type="compositionally biased region" description="Pro residues" evidence="2">
    <location>
        <begin position="698"/>
        <end position="714"/>
    </location>
</feature>
<sequence>MNLKKKMRRSSLAALITLALTSSALAMPTGGVVQSGDVNIGGSTDFSTVADGATITAGTDSTINWNTFNIGSGETLNFNIASDKTLVNNVTGSQLSDILGTMNQNGGNLVLVNPNGIHIGGNAVLNVANLTLSTLGMTESGNQLSFAKGATNGTINIDRGAEFNAVDCVSIFAGKVNVADGVTFNLGDGSMNKTILDIKAMDRADYTMVGGDGKVQNVTHNAGNDVVFNGTVNVKNNQECEVEIGGATVTATGAKFLGEGTETTIYAASKFHADERDADDAKHVFTADVTAANRVSLNGVTAEGKSLQLGGGVIDIKNSTADVYRLGVEAVATYRATGNGAVMDDTSAPDRTINIAGSKLKANQGMIYGGKITVADDATIEMKSNAHNEAEVLMIAGNRFKRQHGNDHGDELLTYRGAQGNDLAFHGTVSHTTDGKASFGIVGHTVNADRAKLHGTSTEFSLSALTKVDYDQTAPRWQDYWQKNESSAANTLQANRLDVCTQREFYADGGSVSLRNSTIATGMFNIYAYAQSHDDGDTDVGNLVHENKTAGVNNVVHLKNVTVTHPTDAEYSGASIFGGKVTLEESKLQENWMTALYAGSSHNSTDTRSTSDVKVTVTKDNELGLWNAEVSGTHLNLGAGKIGVWQGSNLTAANTLRVNPADAVIRTNDSTASLLRDPFSHVKRAGTELAAFTETSEPVPPVPQPPTPPAPPVTPDAPHLSADDTANIAEGGAKAQAALTETTQEKRAEKLMETVAQLNENKAVSRRQTAGVVIGIVQEIANAPALSDGEKVALVEKVLNAYAPVQEAKTAQENIATNTLDEAANAATTVSAAPVYPDTSEVAENVTFA</sequence>
<evidence type="ECO:0000256" key="2">
    <source>
        <dbReference type="SAM" id="MobiDB-lite"/>
    </source>
</evidence>
<reference evidence="6" key="1">
    <citation type="journal article" date="2019" name="Int. J. Syst. Evol. Microbiol.">
        <title>The Global Catalogue of Microorganisms (GCM) 10K type strain sequencing project: providing services to taxonomists for standard genome sequencing and annotation.</title>
        <authorList>
            <consortium name="The Broad Institute Genomics Platform"/>
            <consortium name="The Broad Institute Genome Sequencing Center for Infectious Disease"/>
            <person name="Wu L."/>
            <person name="Ma J."/>
        </authorList>
    </citation>
    <scope>NUCLEOTIDE SEQUENCE [LARGE SCALE GENOMIC DNA]</scope>
    <source>
        <strain evidence="6">JCM 8542</strain>
    </source>
</reference>
<dbReference type="InterPro" id="IPR050909">
    <property type="entry name" value="Bact_Autotransporter_VF"/>
</dbReference>
<dbReference type="SUPFAM" id="SSF51126">
    <property type="entry name" value="Pectin lyase-like"/>
    <property type="match status" value="1"/>
</dbReference>
<dbReference type="InterPro" id="IPR011050">
    <property type="entry name" value="Pectin_lyase_fold/virulence"/>
</dbReference>
<dbReference type="Gene3D" id="2.160.20.10">
    <property type="entry name" value="Single-stranded right-handed beta-helix, Pectin lyase-like"/>
    <property type="match status" value="1"/>
</dbReference>
<evidence type="ECO:0000256" key="1">
    <source>
        <dbReference type="SAM" id="Coils"/>
    </source>
</evidence>
<evidence type="ECO:0000313" key="6">
    <source>
        <dbReference type="Proteomes" id="UP001500399"/>
    </source>
</evidence>
<dbReference type="SMART" id="SM00912">
    <property type="entry name" value="Haemagg_act"/>
    <property type="match status" value="1"/>
</dbReference>
<proteinExistence type="predicted"/>
<dbReference type="NCBIfam" id="TIGR01901">
    <property type="entry name" value="adhes_NPXG"/>
    <property type="match status" value="1"/>
</dbReference>
<keyword evidence="1" id="KW-0175">Coiled coil</keyword>
<dbReference type="EMBL" id="BAAACR010000006">
    <property type="protein sequence ID" value="GAA0208692.1"/>
    <property type="molecule type" value="Genomic_DNA"/>
</dbReference>
<name>A0ABP3CKZ6_9FIRM</name>
<dbReference type="InterPro" id="IPR008638">
    <property type="entry name" value="FhaB/CdiA-like_TPS"/>
</dbReference>
<keyword evidence="3" id="KW-0732">Signal</keyword>
<dbReference type="PANTHER" id="PTHR12338">
    <property type="entry name" value="AUTOTRANSPORTER"/>
    <property type="match status" value="1"/>
</dbReference>
<accession>A0ABP3CKZ6</accession>
<feature type="domain" description="Filamentous haemagglutinin FhaB/tRNA nuclease CdiA-like TPS" evidence="4">
    <location>
        <begin position="24"/>
        <end position="141"/>
    </location>
</feature>
<dbReference type="RefSeq" id="WP_304986720.1">
    <property type="nucleotide sequence ID" value="NZ_BAAACR010000006.1"/>
</dbReference>
<evidence type="ECO:0000259" key="4">
    <source>
        <dbReference type="SMART" id="SM00912"/>
    </source>
</evidence>
<keyword evidence="6" id="KW-1185">Reference proteome</keyword>
<dbReference type="Pfam" id="PF05860">
    <property type="entry name" value="TPS"/>
    <property type="match status" value="1"/>
</dbReference>
<evidence type="ECO:0000256" key="3">
    <source>
        <dbReference type="SAM" id="SignalP"/>
    </source>
</evidence>
<dbReference type="InterPro" id="IPR012334">
    <property type="entry name" value="Pectin_lyas_fold"/>
</dbReference>
<protein>
    <recommendedName>
        <fullName evidence="4">Filamentous haemagglutinin FhaB/tRNA nuclease CdiA-like TPS domain-containing protein</fullName>
    </recommendedName>
</protein>
<comment type="caution">
    <text evidence="5">The sequence shown here is derived from an EMBL/GenBank/DDBJ whole genome shotgun (WGS) entry which is preliminary data.</text>
</comment>
<feature type="signal peptide" evidence="3">
    <location>
        <begin position="1"/>
        <end position="26"/>
    </location>
</feature>
<feature type="chain" id="PRO_5047087207" description="Filamentous haemagglutinin FhaB/tRNA nuclease CdiA-like TPS domain-containing protein" evidence="3">
    <location>
        <begin position="27"/>
        <end position="849"/>
    </location>
</feature>
<dbReference type="PANTHER" id="PTHR12338:SF5">
    <property type="entry name" value="ANTIGEN 43-RELATED"/>
    <property type="match status" value="1"/>
</dbReference>